<evidence type="ECO:0000256" key="3">
    <source>
        <dbReference type="ARBA" id="ARBA00023015"/>
    </source>
</evidence>
<dbReference type="PROSITE" id="PS51980">
    <property type="entry name" value="OCEL"/>
    <property type="match status" value="1"/>
</dbReference>
<evidence type="ECO:0000256" key="6">
    <source>
        <dbReference type="PROSITE-ProRule" id="PRU01324"/>
    </source>
</evidence>
<evidence type="ECO:0000256" key="1">
    <source>
        <dbReference type="ARBA" id="ARBA00004123"/>
    </source>
</evidence>
<proteinExistence type="inferred from homology"/>
<evidence type="ECO:0000313" key="8">
    <source>
        <dbReference type="EMBL" id="CAD7224934.1"/>
    </source>
</evidence>
<dbReference type="InterPro" id="IPR042065">
    <property type="entry name" value="E3_ELL-like"/>
</dbReference>
<evidence type="ECO:0000256" key="4">
    <source>
        <dbReference type="ARBA" id="ARBA00023163"/>
    </source>
</evidence>
<feature type="compositionally biased region" description="Polar residues" evidence="7">
    <location>
        <begin position="1431"/>
        <end position="1441"/>
    </location>
</feature>
<feature type="compositionally biased region" description="Basic and acidic residues" evidence="7">
    <location>
        <begin position="1396"/>
        <end position="1405"/>
    </location>
</feature>
<dbReference type="GO" id="GO:0042795">
    <property type="term" value="P:snRNA transcription by RNA polymerase II"/>
    <property type="evidence" value="ECO:0007669"/>
    <property type="project" value="TreeGrafter"/>
</dbReference>
<reference evidence="8" key="1">
    <citation type="submission" date="2020-11" db="EMBL/GenBank/DDBJ databases">
        <authorList>
            <person name="Tran Van P."/>
        </authorList>
    </citation>
    <scope>NUCLEOTIDE SEQUENCE</scope>
</reference>
<evidence type="ECO:0000256" key="5">
    <source>
        <dbReference type="ARBA" id="ARBA00023242"/>
    </source>
</evidence>
<gene>
    <name evidence="8" type="ORF">CTOB1V02_LOCUS2883</name>
</gene>
<dbReference type="InterPro" id="IPR031176">
    <property type="entry name" value="ELL/occludin"/>
</dbReference>
<dbReference type="GO" id="GO:0008023">
    <property type="term" value="C:transcription elongation factor complex"/>
    <property type="evidence" value="ECO:0007669"/>
    <property type="project" value="InterPro"/>
</dbReference>
<name>A0A7R8ZLX1_9CRUS</name>
<comment type="similarity">
    <text evidence="2 6">Belongs to the ELL/occludin family.</text>
</comment>
<dbReference type="Gene3D" id="6.10.140.340">
    <property type="match status" value="1"/>
</dbReference>
<keyword evidence="4" id="KW-0804">Transcription</keyword>
<protein>
    <submittedName>
        <fullName evidence="8">Uncharacterized protein</fullName>
    </submittedName>
</protein>
<accession>A0A7R8ZLX1</accession>
<dbReference type="GO" id="GO:0032968">
    <property type="term" value="P:positive regulation of transcription elongation by RNA polymerase II"/>
    <property type="evidence" value="ECO:0007669"/>
    <property type="project" value="TreeGrafter"/>
</dbReference>
<dbReference type="Gene3D" id="1.25.40.10">
    <property type="entry name" value="Tetratricopeptide repeat domain"/>
    <property type="match status" value="2"/>
</dbReference>
<dbReference type="EMBL" id="OB660469">
    <property type="protein sequence ID" value="CAD7224934.1"/>
    <property type="molecule type" value="Genomic_DNA"/>
</dbReference>
<dbReference type="GO" id="GO:0000987">
    <property type="term" value="F:cis-regulatory region sequence-specific DNA binding"/>
    <property type="evidence" value="ECO:0007669"/>
    <property type="project" value="TreeGrafter"/>
</dbReference>
<organism evidence="8">
    <name type="scientific">Cyprideis torosa</name>
    <dbReference type="NCBI Taxonomy" id="163714"/>
    <lineage>
        <taxon>Eukaryota</taxon>
        <taxon>Metazoa</taxon>
        <taxon>Ecdysozoa</taxon>
        <taxon>Arthropoda</taxon>
        <taxon>Crustacea</taxon>
        <taxon>Oligostraca</taxon>
        <taxon>Ostracoda</taxon>
        <taxon>Podocopa</taxon>
        <taxon>Podocopida</taxon>
        <taxon>Cytherocopina</taxon>
        <taxon>Cytheroidea</taxon>
        <taxon>Cytherideidae</taxon>
        <taxon>Cyprideis</taxon>
    </lineage>
</organism>
<keyword evidence="5" id="KW-0539">Nucleus</keyword>
<dbReference type="InterPro" id="IPR036390">
    <property type="entry name" value="WH_DNA-bd_sf"/>
</dbReference>
<dbReference type="Pfam" id="PF10390">
    <property type="entry name" value="ELL"/>
    <property type="match status" value="1"/>
</dbReference>
<evidence type="ECO:0000256" key="2">
    <source>
        <dbReference type="ARBA" id="ARBA00009171"/>
    </source>
</evidence>
<feature type="region of interest" description="Disordered" evidence="7">
    <location>
        <begin position="1287"/>
        <end position="1441"/>
    </location>
</feature>
<feature type="compositionally biased region" description="Polar residues" evidence="7">
    <location>
        <begin position="1353"/>
        <end position="1364"/>
    </location>
</feature>
<evidence type="ECO:0000256" key="7">
    <source>
        <dbReference type="SAM" id="MobiDB-lite"/>
    </source>
</evidence>
<dbReference type="Pfam" id="PF07303">
    <property type="entry name" value="Occludin_ELL"/>
    <property type="match status" value="1"/>
</dbReference>
<dbReference type="SUPFAM" id="SSF48452">
    <property type="entry name" value="TPR-like"/>
    <property type="match status" value="1"/>
</dbReference>
<feature type="region of interest" description="Disordered" evidence="7">
    <location>
        <begin position="1127"/>
        <end position="1198"/>
    </location>
</feature>
<dbReference type="InterPro" id="IPR010844">
    <property type="entry name" value="Occludin_ELL"/>
</dbReference>
<comment type="subcellular location">
    <subcellularLocation>
        <location evidence="1">Nucleus</location>
    </subcellularLocation>
</comment>
<dbReference type="InterPro" id="IPR019464">
    <property type="entry name" value="ELL_N"/>
</dbReference>
<dbReference type="SUPFAM" id="SSF46785">
    <property type="entry name" value="Winged helix' DNA-binding domain"/>
    <property type="match status" value="1"/>
</dbReference>
<dbReference type="PANTHER" id="PTHR23288">
    <property type="entry name" value="OCCLUDIN AND RNA POLYMERASE II ELONGATION FACTOR ELL"/>
    <property type="match status" value="1"/>
</dbReference>
<feature type="compositionally biased region" description="Low complexity" evidence="7">
    <location>
        <begin position="1149"/>
        <end position="1172"/>
    </location>
</feature>
<keyword evidence="3" id="KW-0805">Transcription regulation</keyword>
<dbReference type="Gene3D" id="1.10.10.2670">
    <property type="entry name" value="E3 ubiquitin-protein ligase"/>
    <property type="match status" value="1"/>
</dbReference>
<dbReference type="OrthoDB" id="6284217at2759"/>
<sequence>MDKKKVKEKLKEIKELISKKEFQKAIAPLQSLLCSDPFNYHGRVFQGICLQETGDLEGAESALQFATETKPDDPLAWQARAQMLEKMPAEAVQQADALLSVYQKLQDLYRQSDLTSYTKVVVKQIRFLLHAKKGNSRTAFDVLFRLLNGDGSGKTLDQVHWSLLTPALDDVLECADLSLLSPDENKLIKHVFSEIMKPLPGVSPSPETRCRYCRFLFESGDPQECILQADQVLAEVPGGSSAQFAAGYRCRALLEYGIHDRDALRIADKAGYFGPWRKLLELKNKVSGGIPEELENVKNSIDKTSHVLKAKLLRKKQHRGYRLLNDIETDTSDYLQGSLLFEKAWISLQEGREEDEIIDLLEQVITLCPELDEAFLLLGKILARKKPREALKFLQKAVGANQRNLEAAKSLNETLLNLDMKEASGNFLLQISHCFQEWESGTHWIFHQLAVRFFNDYKHFTAAALLDRCVTETERGIYGCDTCTFILLSSLQNLLGQDKLVLSKALNVIKSLTHNRSLRPRITATSLLTLAKAMIVLHPALSFRAHRILLNKGNLDSFVRSRSLSARSTSYLMLMKMDPWHHHPRYFQPVLQAAINDAAVIVQEDPYSASGWISLGTTVAHALQYLGGLEIALPTIFSSSKETCSSKLEQQLEMISYVIRCYERGAQGSISPSLLFNVAWCYMKVADTIPADTIIRRHVLGKARSRAKKDLKRAVKYFNGAMITDYNWHGWRAGLAMTMAFYDINVSLDAILCFMDPEFMSLEYEDPIPVDHVQYFTWLLYIRSRVGKKKNSWACFEKLLSAKELSSDFKTQVLLCLGHIAANLGDTGLAKKYYFMSTQGDHWLLSHGLLALTSLGVKVGDPTLVQAALKDLQENNTSDAMIFEYVRANLKNQEAVFCENVSEIPESVSIIDRRLKSIFDCGSKKPRHSTTLIMQQQRNDTLDLITRRTASKSYQQLLKMLHSRPDDCALWVDLLSTLFADKERKPEILPWIFRFSTEMAALRDGHEYGLSSQGQGLSPSVVYVKLTDSAARAIEDFVNSKGGKPGNEVSLTVQENSGVLRVPDGGGGETAFNFALSSTSDLEGPQGSFDCIQQCGRRSLESLGPVRTRLRIQATEDSYETTRLRMSRVEEERNRNCTRMLKPPGLSGPPRRLTPPQSLLSPSRSPSPYVSSRNKRGSTARKSSPARAMSNSSRPKPLVTELMKRPIRERIIHLLALRNYKKLELLQRLHRDGLREKDKKNITQELRFVAIMTKDNSFKLATHAWNEVNEDWPFYSEQEKNTLRWRKPNILTPPGGCDGSSGHSPNPGASPNDGKRSLPPDTPIPQAKKQRISHFVRPEPHTGSGSKLLPSPVRTQSPSPSTSLAKRPDVLSGAVWNEESWPHGPPPAYQLTPDSSPDHHDEMAPKEPLAPSEEPTHIDPPPSKPPDVTHQPPSSKSINALSSSFLQRYTAIHDMEKYRRYKADFWRQYSEYAGLHSQQEKIARRFKEMQDRLRRCRPGSTEHQMNLEDPGNESKLESMKKQVVNEFGLDNLVPQRQQ</sequence>
<dbReference type="GO" id="GO:0006368">
    <property type="term" value="P:transcription elongation by RNA polymerase II"/>
    <property type="evidence" value="ECO:0007669"/>
    <property type="project" value="InterPro"/>
</dbReference>
<dbReference type="SUPFAM" id="SSF144292">
    <property type="entry name" value="occludin/ELL-like"/>
    <property type="match status" value="1"/>
</dbReference>
<dbReference type="PANTHER" id="PTHR23288:SF17">
    <property type="entry name" value="RNA POLYMERASE II ELONGATION FACTOR ELL"/>
    <property type="match status" value="1"/>
</dbReference>
<dbReference type="InterPro" id="IPR011990">
    <property type="entry name" value="TPR-like_helical_dom_sf"/>
</dbReference>